<reference evidence="1" key="1">
    <citation type="submission" date="2024-10" db="EMBL/GenBank/DDBJ databases">
        <authorList>
            <person name="Lesea H.P."/>
            <person name="Kuehl J.V."/>
            <person name="Chandonia J.-M."/>
        </authorList>
    </citation>
    <scope>NUCLEOTIDE SEQUENCE</scope>
    <source>
        <strain evidence="1">FW102-FHT14D07</strain>
    </source>
</reference>
<dbReference type="PANTHER" id="PTHR33293:SF1">
    <property type="entry name" value="INSERTION ELEMENT IS1 1 PROTEIN INSB-RELATED"/>
    <property type="match status" value="1"/>
</dbReference>
<evidence type="ECO:0000313" key="1">
    <source>
        <dbReference type="EMBL" id="XIA18941.1"/>
    </source>
</evidence>
<accession>A0AB74UWB6</accession>
<dbReference type="RefSeq" id="WP_395119871.1">
    <property type="nucleotide sequence ID" value="NZ_CP170721.1"/>
</dbReference>
<sequence>MKNPRPVCPNMACPNHVEPPRGFYRRKGSRPAKHNHQPVRRYQCKACGATFSSTQSKAIRQHHRPDLNRRIFEMAVSGTSMRRMVLLLGCSKRTVDRKIQHLADEARRIHQERLATLRTSYIMLDELITYLHARPKHLSVAVVVRVKTGEVLGFTISRIPTQVQGFDKYDWQHDDTPTNIPALLASMRPLLKPGAVIASDAHPSYPKWLQRSLPGVQHQKVKALVSKLAQKQDERDPLFAINLTFAKMRNDLARLGRKTWTTTKSIKGLENHLWLWVAWRNGYPLR</sequence>
<protein>
    <recommendedName>
        <fullName evidence="2">Transposase</fullName>
    </recommendedName>
</protein>
<proteinExistence type="predicted"/>
<name>A0AB74UWB6_9GAMM</name>
<evidence type="ECO:0008006" key="2">
    <source>
        <dbReference type="Google" id="ProtNLM"/>
    </source>
</evidence>
<dbReference type="AlphaFoldDB" id="A0AB74UWB6"/>
<dbReference type="PANTHER" id="PTHR33293">
    <property type="entry name" value="INSERTION ELEMENT IS1 1 PROTEIN INSB-RELATED"/>
    <property type="match status" value="1"/>
</dbReference>
<dbReference type="InterPro" id="IPR051354">
    <property type="entry name" value="Transposase_27_IS1"/>
</dbReference>
<dbReference type="EMBL" id="CP170721">
    <property type="protein sequence ID" value="XIA18941.1"/>
    <property type="molecule type" value="Genomic_DNA"/>
</dbReference>
<organism evidence="1">
    <name type="scientific">Rhodanobacter sp. FW102-FHT14D07</name>
    <dbReference type="NCBI Taxonomy" id="3351462"/>
    <lineage>
        <taxon>Bacteria</taxon>
        <taxon>Pseudomonadati</taxon>
        <taxon>Pseudomonadota</taxon>
        <taxon>Gammaproteobacteria</taxon>
        <taxon>Lysobacterales</taxon>
        <taxon>Rhodanobacteraceae</taxon>
        <taxon>Rhodanobacter</taxon>
    </lineage>
</organism>
<gene>
    <name evidence="1" type="ORF">ACFYG5_02010</name>
</gene>